<protein>
    <submittedName>
        <fullName evidence="3">Uncharacterized protein</fullName>
    </submittedName>
</protein>
<evidence type="ECO:0000313" key="4">
    <source>
        <dbReference type="Proteomes" id="UP000327013"/>
    </source>
</evidence>
<sequence>MKTVVVFFVAFILVLATLQANAEGRQLLNKGTLGRKANVGGGQAAAADKGGAVSSDGKANNDVNEVNPTYQSYSNSGTGPDTHHYYTDDKRPSRH</sequence>
<feature type="chain" id="PRO_5024308937" evidence="2">
    <location>
        <begin position="25"/>
        <end position="95"/>
    </location>
</feature>
<feature type="compositionally biased region" description="Basic and acidic residues" evidence="1">
    <location>
        <begin position="81"/>
        <end position="95"/>
    </location>
</feature>
<accession>A0A5N6RCM5</accession>
<dbReference type="AlphaFoldDB" id="A0A5N6RCM5"/>
<feature type="compositionally biased region" description="Polar residues" evidence="1">
    <location>
        <begin position="57"/>
        <end position="79"/>
    </location>
</feature>
<evidence type="ECO:0000256" key="2">
    <source>
        <dbReference type="SAM" id="SignalP"/>
    </source>
</evidence>
<proteinExistence type="predicted"/>
<keyword evidence="2" id="KW-0732">Signal</keyword>
<feature type="signal peptide" evidence="2">
    <location>
        <begin position="1"/>
        <end position="24"/>
    </location>
</feature>
<dbReference type="Proteomes" id="UP000327013">
    <property type="component" value="Chromosome 6"/>
</dbReference>
<reference evidence="3 4" key="1">
    <citation type="submission" date="2019-06" db="EMBL/GenBank/DDBJ databases">
        <title>A chromosomal-level reference genome of Carpinus fangiana (Coryloideae, Betulaceae).</title>
        <authorList>
            <person name="Yang X."/>
            <person name="Wang Z."/>
            <person name="Zhang L."/>
            <person name="Hao G."/>
            <person name="Liu J."/>
            <person name="Yang Y."/>
        </authorList>
    </citation>
    <scope>NUCLEOTIDE SEQUENCE [LARGE SCALE GENOMIC DNA]</scope>
    <source>
        <strain evidence="3">Cfa_2016G</strain>
        <tissue evidence="3">Leaf</tissue>
    </source>
</reference>
<organism evidence="3 4">
    <name type="scientific">Carpinus fangiana</name>
    <dbReference type="NCBI Taxonomy" id="176857"/>
    <lineage>
        <taxon>Eukaryota</taxon>
        <taxon>Viridiplantae</taxon>
        <taxon>Streptophyta</taxon>
        <taxon>Embryophyta</taxon>
        <taxon>Tracheophyta</taxon>
        <taxon>Spermatophyta</taxon>
        <taxon>Magnoliopsida</taxon>
        <taxon>eudicotyledons</taxon>
        <taxon>Gunneridae</taxon>
        <taxon>Pentapetalae</taxon>
        <taxon>rosids</taxon>
        <taxon>fabids</taxon>
        <taxon>Fagales</taxon>
        <taxon>Betulaceae</taxon>
        <taxon>Carpinus</taxon>
    </lineage>
</organism>
<evidence type="ECO:0000256" key="1">
    <source>
        <dbReference type="SAM" id="MobiDB-lite"/>
    </source>
</evidence>
<dbReference type="EMBL" id="CM017326">
    <property type="protein sequence ID" value="KAE8076662.1"/>
    <property type="molecule type" value="Genomic_DNA"/>
</dbReference>
<gene>
    <name evidence="3" type="ORF">FH972_015297</name>
</gene>
<name>A0A5N6RCM5_9ROSI</name>
<keyword evidence="4" id="KW-1185">Reference proteome</keyword>
<feature type="region of interest" description="Disordered" evidence="1">
    <location>
        <begin position="38"/>
        <end position="95"/>
    </location>
</feature>
<evidence type="ECO:0000313" key="3">
    <source>
        <dbReference type="EMBL" id="KAE8076662.1"/>
    </source>
</evidence>